<feature type="transmembrane region" description="Helical" evidence="6">
    <location>
        <begin position="89"/>
        <end position="111"/>
    </location>
</feature>
<proteinExistence type="predicted"/>
<feature type="transmembrane region" description="Helical" evidence="6">
    <location>
        <begin position="123"/>
        <end position="143"/>
    </location>
</feature>
<feature type="transmembrane region" description="Helical" evidence="6">
    <location>
        <begin position="346"/>
        <end position="370"/>
    </location>
</feature>
<evidence type="ECO:0000256" key="1">
    <source>
        <dbReference type="ARBA" id="ARBA00004651"/>
    </source>
</evidence>
<dbReference type="STRING" id="1168035.SAMN05444280_14423"/>
<feature type="transmembrane region" description="Helical" evidence="6">
    <location>
        <begin position="377"/>
        <end position="396"/>
    </location>
</feature>
<dbReference type="EMBL" id="FQZE01000044">
    <property type="protein sequence ID" value="SHJ97423.1"/>
    <property type="molecule type" value="Genomic_DNA"/>
</dbReference>
<keyword evidence="5 6" id="KW-0472">Membrane</keyword>
<feature type="transmembrane region" description="Helical" evidence="6">
    <location>
        <begin position="464"/>
        <end position="485"/>
    </location>
</feature>
<feature type="transmembrane region" description="Helical" evidence="6">
    <location>
        <begin position="434"/>
        <end position="458"/>
    </location>
</feature>
<reference evidence="7 8" key="1">
    <citation type="submission" date="2016-11" db="EMBL/GenBank/DDBJ databases">
        <authorList>
            <person name="Jaros S."/>
            <person name="Januszkiewicz K."/>
            <person name="Wedrychowicz H."/>
        </authorList>
    </citation>
    <scope>NUCLEOTIDE SEQUENCE [LARGE SCALE GENOMIC DNA]</scope>
    <source>
        <strain evidence="7 8">DSM 27063</strain>
    </source>
</reference>
<protein>
    <submittedName>
        <fullName evidence="7">Na+-driven multidrug efflux pump</fullName>
    </submittedName>
</protein>
<dbReference type="AlphaFoldDB" id="A0A1M6NP00"/>
<evidence type="ECO:0000313" key="8">
    <source>
        <dbReference type="Proteomes" id="UP000184050"/>
    </source>
</evidence>
<dbReference type="RefSeq" id="WP_083578350.1">
    <property type="nucleotide sequence ID" value="NZ_FQZE01000044.1"/>
</dbReference>
<feature type="transmembrane region" description="Helical" evidence="6">
    <location>
        <begin position="308"/>
        <end position="326"/>
    </location>
</feature>
<dbReference type="GO" id="GO:0005886">
    <property type="term" value="C:plasma membrane"/>
    <property type="evidence" value="ECO:0007669"/>
    <property type="project" value="UniProtKB-SubCell"/>
</dbReference>
<dbReference type="GO" id="GO:0015297">
    <property type="term" value="F:antiporter activity"/>
    <property type="evidence" value="ECO:0007669"/>
    <property type="project" value="InterPro"/>
</dbReference>
<dbReference type="InterPro" id="IPR002528">
    <property type="entry name" value="MATE_fam"/>
</dbReference>
<keyword evidence="2" id="KW-1003">Cell membrane</keyword>
<evidence type="ECO:0000256" key="4">
    <source>
        <dbReference type="ARBA" id="ARBA00022989"/>
    </source>
</evidence>
<keyword evidence="3 6" id="KW-0812">Transmembrane</keyword>
<evidence type="ECO:0000256" key="3">
    <source>
        <dbReference type="ARBA" id="ARBA00022692"/>
    </source>
</evidence>
<gene>
    <name evidence="7" type="ORF">SAMN05444280_14423</name>
</gene>
<feature type="transmembrane region" description="Helical" evidence="6">
    <location>
        <begin position="7"/>
        <end position="29"/>
    </location>
</feature>
<feature type="transmembrane region" description="Helical" evidence="6">
    <location>
        <begin position="184"/>
        <end position="201"/>
    </location>
</feature>
<dbReference type="OrthoDB" id="5365632at2"/>
<feature type="transmembrane region" description="Helical" evidence="6">
    <location>
        <begin position="402"/>
        <end position="422"/>
    </location>
</feature>
<evidence type="ECO:0000256" key="6">
    <source>
        <dbReference type="SAM" id="Phobius"/>
    </source>
</evidence>
<comment type="subcellular location">
    <subcellularLocation>
        <location evidence="1">Cell membrane</location>
        <topology evidence="1">Multi-pass membrane protein</topology>
    </subcellularLocation>
</comment>
<dbReference type="PANTHER" id="PTHR30250">
    <property type="entry name" value="PST FAMILY PREDICTED COLANIC ACID TRANSPORTER"/>
    <property type="match status" value="1"/>
</dbReference>
<dbReference type="GO" id="GO:0042910">
    <property type="term" value="F:xenobiotic transmembrane transporter activity"/>
    <property type="evidence" value="ECO:0007669"/>
    <property type="project" value="InterPro"/>
</dbReference>
<keyword evidence="4 6" id="KW-1133">Transmembrane helix</keyword>
<dbReference type="Pfam" id="PF01554">
    <property type="entry name" value="MatE"/>
    <property type="match status" value="1"/>
</dbReference>
<organism evidence="7 8">
    <name type="scientific">Tangfeifania diversioriginum</name>
    <dbReference type="NCBI Taxonomy" id="1168035"/>
    <lineage>
        <taxon>Bacteria</taxon>
        <taxon>Pseudomonadati</taxon>
        <taxon>Bacteroidota</taxon>
        <taxon>Bacteroidia</taxon>
        <taxon>Marinilabiliales</taxon>
        <taxon>Prolixibacteraceae</taxon>
        <taxon>Tangfeifania</taxon>
    </lineage>
</organism>
<evidence type="ECO:0000313" key="7">
    <source>
        <dbReference type="EMBL" id="SHJ97423.1"/>
    </source>
</evidence>
<accession>A0A1M6NP00</accession>
<sequence>MKTSDRVIFNTIVLYGKLIVVLIIGLISTRLVLSALGETDYGIYSLVAGVVGMLAFLQSTLSSASMRFLAYNLGKNDEHYLKRTFNTTLFLHLFLGVILVIIMEVGGYFMFEYFLNIPLDRISAAKVLFHFMVLSTFVTVVLVPYDAVMNSHEDLFMLSVFDLIGNFIHLGAAIYLTIANTRLLITYGFFMFISQLVQRGIKMFYSNKKYKECVLNFKYIDKLQIRSILSFSSWRLVGSVASVIASQVRGVIINVFFGVKLNAANGIALQVSNQINNLSTSLTRAIRPQIIKSEGQSDRERMLRITSLATKYSVLLFSLFAIPIFFEMEFLLNLWLKEAPDYTLIFSRLIIIGLFVSKLTFEIGTAISAVGRIKEVTLVESAIMVSAVVLSYYFYTLNFPPYTIYAVSIIFGFFTFVANLYYGKKIAGLNILEYLKSSLLPLVYPISISLAFVTFIYYSLDMGFLRLSLNTIGAVILFLISFRLFSINQWEIQKFNSLIQVIKMKIRTFIK</sequence>
<evidence type="ECO:0000256" key="5">
    <source>
        <dbReference type="ARBA" id="ARBA00023136"/>
    </source>
</evidence>
<dbReference type="InterPro" id="IPR050833">
    <property type="entry name" value="Poly_Biosynth_Transport"/>
</dbReference>
<dbReference type="Proteomes" id="UP000184050">
    <property type="component" value="Unassembled WGS sequence"/>
</dbReference>
<name>A0A1M6NP00_9BACT</name>
<feature type="transmembrane region" description="Helical" evidence="6">
    <location>
        <begin position="41"/>
        <end position="57"/>
    </location>
</feature>
<feature type="transmembrane region" description="Helical" evidence="6">
    <location>
        <begin position="155"/>
        <end position="178"/>
    </location>
</feature>
<dbReference type="PANTHER" id="PTHR30250:SF26">
    <property type="entry name" value="PSMA PROTEIN"/>
    <property type="match status" value="1"/>
</dbReference>
<keyword evidence="8" id="KW-1185">Reference proteome</keyword>
<evidence type="ECO:0000256" key="2">
    <source>
        <dbReference type="ARBA" id="ARBA00022475"/>
    </source>
</evidence>